<dbReference type="GO" id="GO:0005829">
    <property type="term" value="C:cytosol"/>
    <property type="evidence" value="ECO:0007669"/>
    <property type="project" value="TreeGrafter"/>
</dbReference>
<sequence>EAVAAEFDGIVTYQDSCAGLRELGVQEQPRRLLASVQGLQLKELSGANVCCGFGGTFCIKYPEISTRMVSDKVADIADTGAATLLAGDLGCLLNMAGRLTREGRGVETRHVAEVLAGMADGPAIGETTAPTRRGRQAG</sequence>
<proteinExistence type="predicted"/>
<dbReference type="Pfam" id="PF02754">
    <property type="entry name" value="CCG"/>
    <property type="match status" value="1"/>
</dbReference>
<name>A0A382PL08_9ZZZZ</name>
<dbReference type="PANTHER" id="PTHR30296:SF0">
    <property type="entry name" value="LACTATE UTILIZATION PROTEIN A"/>
    <property type="match status" value="1"/>
</dbReference>
<accession>A0A382PL08</accession>
<evidence type="ECO:0000259" key="1">
    <source>
        <dbReference type="Pfam" id="PF02754"/>
    </source>
</evidence>
<reference evidence="2" key="1">
    <citation type="submission" date="2018-05" db="EMBL/GenBank/DDBJ databases">
        <authorList>
            <person name="Lanie J.A."/>
            <person name="Ng W.-L."/>
            <person name="Kazmierczak K.M."/>
            <person name="Andrzejewski T.M."/>
            <person name="Davidsen T.M."/>
            <person name="Wayne K.J."/>
            <person name="Tettelin H."/>
            <person name="Glass J.I."/>
            <person name="Rusch D."/>
            <person name="Podicherti R."/>
            <person name="Tsui H.-C.T."/>
            <person name="Winkler M.E."/>
        </authorList>
    </citation>
    <scope>NUCLEOTIDE SEQUENCE</scope>
</reference>
<dbReference type="AlphaFoldDB" id="A0A382PL08"/>
<dbReference type="PANTHER" id="PTHR30296">
    <property type="entry name" value="UNCHARACTERIZED PROTEIN YKGE"/>
    <property type="match status" value="1"/>
</dbReference>
<dbReference type="EMBL" id="UINC01107352">
    <property type="protein sequence ID" value="SVC72662.1"/>
    <property type="molecule type" value="Genomic_DNA"/>
</dbReference>
<organism evidence="2">
    <name type="scientific">marine metagenome</name>
    <dbReference type="NCBI Taxonomy" id="408172"/>
    <lineage>
        <taxon>unclassified sequences</taxon>
        <taxon>metagenomes</taxon>
        <taxon>ecological metagenomes</taxon>
    </lineage>
</organism>
<dbReference type="InterPro" id="IPR004017">
    <property type="entry name" value="Cys_rich_dom"/>
</dbReference>
<protein>
    <recommendedName>
        <fullName evidence="1">Cysteine-rich domain-containing protein</fullName>
    </recommendedName>
</protein>
<dbReference type="GO" id="GO:0016491">
    <property type="term" value="F:oxidoreductase activity"/>
    <property type="evidence" value="ECO:0007669"/>
    <property type="project" value="UniProtKB-ARBA"/>
</dbReference>
<evidence type="ECO:0000313" key="2">
    <source>
        <dbReference type="EMBL" id="SVC72662.1"/>
    </source>
</evidence>
<gene>
    <name evidence="2" type="ORF">METZ01_LOCUS325516</name>
</gene>
<feature type="domain" description="Cysteine-rich" evidence="1">
    <location>
        <begin position="11"/>
        <end position="95"/>
    </location>
</feature>
<feature type="non-terminal residue" evidence="2">
    <location>
        <position position="1"/>
    </location>
</feature>